<evidence type="ECO:0000256" key="5">
    <source>
        <dbReference type="ARBA" id="ARBA00022833"/>
    </source>
</evidence>
<feature type="domain" description="C2H2-type" evidence="9">
    <location>
        <begin position="328"/>
        <end position="355"/>
    </location>
</feature>
<feature type="domain" description="C2H2-type" evidence="9">
    <location>
        <begin position="121"/>
        <end position="148"/>
    </location>
</feature>
<name>A0A8J9Y9G7_9NEOP</name>
<evidence type="ECO:0000256" key="4">
    <source>
        <dbReference type="ARBA" id="ARBA00022771"/>
    </source>
</evidence>
<dbReference type="PROSITE" id="PS00028">
    <property type="entry name" value="ZINC_FINGER_C2H2_1"/>
    <property type="match status" value="7"/>
</dbReference>
<dbReference type="FunFam" id="3.30.160.60:FF:002467">
    <property type="entry name" value="Zinc finger protein 51"/>
    <property type="match status" value="1"/>
</dbReference>
<dbReference type="Gene3D" id="3.30.160.60">
    <property type="entry name" value="Classic Zinc Finger"/>
    <property type="match status" value="7"/>
</dbReference>
<dbReference type="GO" id="GO:0005634">
    <property type="term" value="C:nucleus"/>
    <property type="evidence" value="ECO:0007669"/>
    <property type="project" value="UniProtKB-SubCell"/>
</dbReference>
<sequence length="539" mass="59585">MFTTNAVQAGSVPTLQYQEHPQKSQGKNIENVQQKTQQTQQTQQEFPTFCYTTNVNMIGKIGTGATGSAGGVTGGVNIAQLTTSDDKTCYIAQPFSYNYALVNQMQIAPNGLQNTISNISFKCDVCGLMFGHLTLLNAHKRIHSQDADNNITVVATGVNTTNEAAMPPHIQILSTDPNDQQQHHVQIPETKPVVIDKVQKCITCGGPITNNPKRKGPKLIRCENCIAQDSIEQRNNQMNSTQIFVATENNVKFEVSGVSGVQNTADPLAPAATNQQQQTQQKPLPGHHPVKKRNLASVTKCQNCNGSGIVFVGGNKNKNNQANADKPFHCNICGGSFSRYSSLWSHKKLHSGEKNFKCGICGIAFAKAVYLKNHSRIHTGEKPYRCQTCGMQFSQSPHLKNHERTHSGEKPYVCEVCDKGFARHATLWNHRRIHTGEKPYKCDVCGSAFSQAAHLKNHAKVHSGEKPFKCDICTAAFADRFALKRHRGIHDKYGQTAPLPSRIQQNQQEQQVSQQQTTSEQQQNTQNTVEMEHNSEQTL</sequence>
<dbReference type="FunFam" id="3.30.160.60:FF:000512">
    <property type="entry name" value="zinc finger protein 197 isoform X1"/>
    <property type="match status" value="1"/>
</dbReference>
<evidence type="ECO:0000256" key="1">
    <source>
        <dbReference type="ARBA" id="ARBA00004123"/>
    </source>
</evidence>
<keyword evidence="2" id="KW-0479">Metal-binding</keyword>
<reference evidence="10" key="1">
    <citation type="submission" date="2021-12" db="EMBL/GenBank/DDBJ databases">
        <authorList>
            <person name="Martin H S."/>
        </authorList>
    </citation>
    <scope>NUCLEOTIDE SEQUENCE</scope>
</reference>
<dbReference type="PANTHER" id="PTHR24394">
    <property type="entry name" value="ZINC FINGER PROTEIN"/>
    <property type="match status" value="1"/>
</dbReference>
<evidence type="ECO:0000256" key="3">
    <source>
        <dbReference type="ARBA" id="ARBA00022737"/>
    </source>
</evidence>
<dbReference type="OrthoDB" id="3437960at2759"/>
<dbReference type="InterPro" id="IPR013087">
    <property type="entry name" value="Znf_C2H2_type"/>
</dbReference>
<dbReference type="PROSITE" id="PS50157">
    <property type="entry name" value="ZINC_FINGER_C2H2_2"/>
    <property type="match status" value="7"/>
</dbReference>
<evidence type="ECO:0000256" key="6">
    <source>
        <dbReference type="ARBA" id="ARBA00023242"/>
    </source>
</evidence>
<accession>A0A8J9Y9G7</accession>
<feature type="domain" description="C2H2-type" evidence="9">
    <location>
        <begin position="412"/>
        <end position="439"/>
    </location>
</feature>
<protein>
    <recommendedName>
        <fullName evidence="9">C2H2-type domain-containing protein</fullName>
    </recommendedName>
</protein>
<comment type="subcellular location">
    <subcellularLocation>
        <location evidence="1">Nucleus</location>
    </subcellularLocation>
</comment>
<dbReference type="GO" id="GO:0008270">
    <property type="term" value="F:zinc ion binding"/>
    <property type="evidence" value="ECO:0007669"/>
    <property type="project" value="UniProtKB-KW"/>
</dbReference>
<dbReference type="SMART" id="SM00355">
    <property type="entry name" value="ZnF_C2H2"/>
    <property type="match status" value="7"/>
</dbReference>
<evidence type="ECO:0000259" key="9">
    <source>
        <dbReference type="PROSITE" id="PS50157"/>
    </source>
</evidence>
<feature type="domain" description="C2H2-type" evidence="9">
    <location>
        <begin position="356"/>
        <end position="383"/>
    </location>
</feature>
<feature type="compositionally biased region" description="Low complexity" evidence="8">
    <location>
        <begin position="504"/>
        <end position="529"/>
    </location>
</feature>
<dbReference type="SUPFAM" id="SSF57667">
    <property type="entry name" value="beta-beta-alpha zinc fingers"/>
    <property type="match status" value="4"/>
</dbReference>
<gene>
    <name evidence="10" type="ORF">BINO364_LOCUS8345</name>
</gene>
<keyword evidence="4 7" id="KW-0863">Zinc-finger</keyword>
<dbReference type="AlphaFoldDB" id="A0A8J9Y9G7"/>
<evidence type="ECO:0000256" key="2">
    <source>
        <dbReference type="ARBA" id="ARBA00022723"/>
    </source>
</evidence>
<feature type="region of interest" description="Disordered" evidence="8">
    <location>
        <begin position="502"/>
        <end position="539"/>
    </location>
</feature>
<evidence type="ECO:0000256" key="7">
    <source>
        <dbReference type="PROSITE-ProRule" id="PRU00042"/>
    </source>
</evidence>
<dbReference type="FunFam" id="3.30.160.60:FF:000446">
    <property type="entry name" value="Zinc finger protein"/>
    <property type="match status" value="2"/>
</dbReference>
<keyword evidence="3" id="KW-0677">Repeat</keyword>
<proteinExistence type="predicted"/>
<feature type="compositionally biased region" description="Basic and acidic residues" evidence="8">
    <location>
        <begin position="530"/>
        <end position="539"/>
    </location>
</feature>
<feature type="domain" description="C2H2-type" evidence="9">
    <location>
        <begin position="440"/>
        <end position="467"/>
    </location>
</feature>
<organism evidence="10 11">
    <name type="scientific">Brenthis ino</name>
    <name type="common">lesser marbled fritillary</name>
    <dbReference type="NCBI Taxonomy" id="405034"/>
    <lineage>
        <taxon>Eukaryota</taxon>
        <taxon>Metazoa</taxon>
        <taxon>Ecdysozoa</taxon>
        <taxon>Arthropoda</taxon>
        <taxon>Hexapoda</taxon>
        <taxon>Insecta</taxon>
        <taxon>Pterygota</taxon>
        <taxon>Neoptera</taxon>
        <taxon>Endopterygota</taxon>
        <taxon>Lepidoptera</taxon>
        <taxon>Glossata</taxon>
        <taxon>Ditrysia</taxon>
        <taxon>Papilionoidea</taxon>
        <taxon>Nymphalidae</taxon>
        <taxon>Heliconiinae</taxon>
        <taxon>Argynnini</taxon>
        <taxon>Brenthis</taxon>
    </lineage>
</organism>
<dbReference type="EMBL" id="OV170223">
    <property type="protein sequence ID" value="CAH0722384.1"/>
    <property type="molecule type" value="Genomic_DNA"/>
</dbReference>
<dbReference type="PANTHER" id="PTHR24394:SF29">
    <property type="entry name" value="MYONEURIN"/>
    <property type="match status" value="1"/>
</dbReference>
<evidence type="ECO:0000313" key="10">
    <source>
        <dbReference type="EMBL" id="CAH0722384.1"/>
    </source>
</evidence>
<feature type="region of interest" description="Disordered" evidence="8">
    <location>
        <begin position="1"/>
        <end position="38"/>
    </location>
</feature>
<feature type="domain" description="C2H2-type" evidence="9">
    <location>
        <begin position="468"/>
        <end position="490"/>
    </location>
</feature>
<feature type="region of interest" description="Disordered" evidence="8">
    <location>
        <begin position="264"/>
        <end position="288"/>
    </location>
</feature>
<evidence type="ECO:0000313" key="11">
    <source>
        <dbReference type="Proteomes" id="UP000838878"/>
    </source>
</evidence>
<dbReference type="InterPro" id="IPR036236">
    <property type="entry name" value="Znf_C2H2_sf"/>
</dbReference>
<dbReference type="Pfam" id="PF00096">
    <property type="entry name" value="zf-C2H2"/>
    <property type="match status" value="7"/>
</dbReference>
<feature type="compositionally biased region" description="Polar residues" evidence="8">
    <location>
        <begin position="1"/>
        <end position="32"/>
    </location>
</feature>
<feature type="domain" description="C2H2-type" evidence="9">
    <location>
        <begin position="384"/>
        <end position="411"/>
    </location>
</feature>
<dbReference type="GO" id="GO:0000981">
    <property type="term" value="F:DNA-binding transcription factor activity, RNA polymerase II-specific"/>
    <property type="evidence" value="ECO:0007669"/>
    <property type="project" value="TreeGrafter"/>
</dbReference>
<feature type="non-terminal residue" evidence="10">
    <location>
        <position position="539"/>
    </location>
</feature>
<dbReference type="Proteomes" id="UP000838878">
    <property type="component" value="Chromosome 3"/>
</dbReference>
<evidence type="ECO:0000256" key="8">
    <source>
        <dbReference type="SAM" id="MobiDB-lite"/>
    </source>
</evidence>
<keyword evidence="5" id="KW-0862">Zinc</keyword>
<keyword evidence="11" id="KW-1185">Reference proteome</keyword>
<keyword evidence="6" id="KW-0539">Nucleus</keyword>
<dbReference type="FunFam" id="3.30.160.60:FF:002343">
    <property type="entry name" value="Zinc finger protein 33A"/>
    <property type="match status" value="2"/>
</dbReference>